<dbReference type="PROSITE" id="PS50294">
    <property type="entry name" value="WD_REPEATS_REGION"/>
    <property type="match status" value="3"/>
</dbReference>
<comment type="similarity">
    <text evidence="1">Belongs to the WD repeat PWP2 family.</text>
</comment>
<keyword evidence="8" id="KW-1185">Reference proteome</keyword>
<dbReference type="AlphaFoldDB" id="A0AAN8XQ01"/>
<dbReference type="EMBL" id="JAXCGZ010004178">
    <property type="protein sequence ID" value="KAK7082129.1"/>
    <property type="molecule type" value="Genomic_DNA"/>
</dbReference>
<evidence type="ECO:0000313" key="8">
    <source>
        <dbReference type="Proteomes" id="UP001381693"/>
    </source>
</evidence>
<evidence type="ECO:0000256" key="2">
    <source>
        <dbReference type="ARBA" id="ARBA00022574"/>
    </source>
</evidence>
<proteinExistence type="inferred from homology"/>
<sequence length="926" mass="103448">MKFSYKFSNLIGTVYRKGNIIFSHDGNSVLCPVGNKISIYDLRNSRSYTLPVEARLNYTTLALSPNGLLLIAAQEDGEIHIINLNFRNIIYRKRFNRPIKIIRFSPDGKYFALTKENGVFVYAAPGLGRRVFDPFVLQRVFRESYDDTTCLDWSYDSRMLAVGSKDMMTRIYAFTKFKNLRAYSIGSNRDSVVGVFFEEKSLDLYTVGRDGKVCGWQCSVEPEGLMEAVDPYRSNGKKTEDEEEDIPLMNEDEEEKEKQESTKIDDTLEKFFYTRTLHLFLDTHFGGKHLSVTCAEYHQKTHIMVVAFATGDFLLLDMNDGGALVHSLNISKQHVSSAAINSTGDWISLGVSSLGQLLVWEWQSETYVLKQQGHFNNMRVVIYSPDGLHLATGGEDGKVKLWSTQSSFCFVTFSEHTSAVTGLAFTQSGKAILSSSFDGTVRAFDLIRYRNFKTLTSPRPTQFSCVSVDCSGELVVAGGQDSHDIYLWSLQTGRLLEVLAGHRGPVVSVEFTKQPGSTLMVSTGWDSTVKVWDAIANTTAKETMDLMSDGLCVTLRPDGKQLAVATMDGQITMFDPITGKQEGSISGRNDLGAGRGDADKVTAKKNREAKSFTTLCYSADGRYILAGGQSKNVCIYNIEDEILIKKFEITQNRSFDAMDETIDRRKLAEIGVNLALVEERENRESEELRAIKLPGTRQGDMSLRSFRPEVTVTSLSFSNTGRSWAATSSEGLLIYSLDDDDLFDPIFLDVSNTPSAVRQKLKQREYSAALLMALQLNIKSLKQEVIETIPTSSVPLVVSELRPIHIEGILNFMAEMIEKTPHIGLYSKWAAVIVNQHGQTLKTRASQILSSLNALQKALTTHHTNLSKVCCHNEYTLSYLLAQASLKKKSSTKSENDAAMEEDPPLCEERDTSIEDMFTENLEVES</sequence>
<keyword evidence="3" id="KW-0677">Repeat</keyword>
<feature type="compositionally biased region" description="Acidic residues" evidence="5">
    <location>
        <begin position="241"/>
        <end position="255"/>
    </location>
</feature>
<evidence type="ECO:0000256" key="5">
    <source>
        <dbReference type="SAM" id="MobiDB-lite"/>
    </source>
</evidence>
<dbReference type="InterPro" id="IPR011044">
    <property type="entry name" value="Quino_amine_DH_bsu"/>
</dbReference>
<evidence type="ECO:0000256" key="1">
    <source>
        <dbReference type="ARBA" id="ARBA00010226"/>
    </source>
</evidence>
<dbReference type="InterPro" id="IPR001680">
    <property type="entry name" value="WD40_rpt"/>
</dbReference>
<feature type="domain" description="Small-subunit processome Utp12" evidence="6">
    <location>
        <begin position="779"/>
        <end position="881"/>
    </location>
</feature>
<dbReference type="SUPFAM" id="SSF50978">
    <property type="entry name" value="WD40 repeat-like"/>
    <property type="match status" value="1"/>
</dbReference>
<feature type="region of interest" description="Disordered" evidence="5">
    <location>
        <begin position="889"/>
        <end position="912"/>
    </location>
</feature>
<evidence type="ECO:0000256" key="3">
    <source>
        <dbReference type="ARBA" id="ARBA00022737"/>
    </source>
</evidence>
<dbReference type="InterPro" id="IPR015943">
    <property type="entry name" value="WD40/YVTN_repeat-like_dom_sf"/>
</dbReference>
<keyword evidence="2 4" id="KW-0853">WD repeat</keyword>
<dbReference type="Pfam" id="PF00400">
    <property type="entry name" value="WD40"/>
    <property type="match status" value="5"/>
</dbReference>
<feature type="repeat" description="WD" evidence="4">
    <location>
        <begin position="499"/>
        <end position="542"/>
    </location>
</feature>
<dbReference type="SUPFAM" id="SSF82171">
    <property type="entry name" value="DPP6 N-terminal domain-like"/>
    <property type="match status" value="1"/>
</dbReference>
<comment type="caution">
    <text evidence="7">The sequence shown here is derived from an EMBL/GenBank/DDBJ whole genome shotgun (WGS) entry which is preliminary data.</text>
</comment>
<accession>A0AAN8XQ01</accession>
<dbReference type="SMART" id="SM00320">
    <property type="entry name" value="WD40"/>
    <property type="match status" value="11"/>
</dbReference>
<feature type="repeat" description="WD" evidence="4">
    <location>
        <begin position="413"/>
        <end position="454"/>
    </location>
</feature>
<dbReference type="PANTHER" id="PTHR19858:SF0">
    <property type="entry name" value="PERIODIC TRYPTOPHAN PROTEIN 2 HOMOLOG"/>
    <property type="match status" value="1"/>
</dbReference>
<dbReference type="GO" id="GO:0000462">
    <property type="term" value="P:maturation of SSU-rRNA from tricistronic rRNA transcript (SSU-rRNA, 5.8S rRNA, LSU-rRNA)"/>
    <property type="evidence" value="ECO:0007669"/>
    <property type="project" value="TreeGrafter"/>
</dbReference>
<gene>
    <name evidence="7" type="primary">PWP2</name>
    <name evidence="7" type="ORF">SK128_023975</name>
</gene>
<dbReference type="Pfam" id="PF04003">
    <property type="entry name" value="Utp12"/>
    <property type="match status" value="1"/>
</dbReference>
<feature type="region of interest" description="Disordered" evidence="5">
    <location>
        <begin position="231"/>
        <end position="261"/>
    </location>
</feature>
<evidence type="ECO:0000313" key="7">
    <source>
        <dbReference type="EMBL" id="KAK7082129.1"/>
    </source>
</evidence>
<dbReference type="InterPro" id="IPR027145">
    <property type="entry name" value="PWP2"/>
</dbReference>
<organism evidence="7 8">
    <name type="scientific">Halocaridina rubra</name>
    <name type="common">Hawaiian red shrimp</name>
    <dbReference type="NCBI Taxonomy" id="373956"/>
    <lineage>
        <taxon>Eukaryota</taxon>
        <taxon>Metazoa</taxon>
        <taxon>Ecdysozoa</taxon>
        <taxon>Arthropoda</taxon>
        <taxon>Crustacea</taxon>
        <taxon>Multicrustacea</taxon>
        <taxon>Malacostraca</taxon>
        <taxon>Eumalacostraca</taxon>
        <taxon>Eucarida</taxon>
        <taxon>Decapoda</taxon>
        <taxon>Pleocyemata</taxon>
        <taxon>Caridea</taxon>
        <taxon>Atyoidea</taxon>
        <taxon>Atyidae</taxon>
        <taxon>Halocaridina</taxon>
    </lineage>
</organism>
<dbReference type="PANTHER" id="PTHR19858">
    <property type="entry name" value="WD40 REPEAT PROTEIN"/>
    <property type="match status" value="1"/>
</dbReference>
<dbReference type="PROSITE" id="PS50082">
    <property type="entry name" value="WD_REPEATS_2"/>
    <property type="match status" value="3"/>
</dbReference>
<dbReference type="SUPFAM" id="SSF50969">
    <property type="entry name" value="YVTN repeat-like/Quinoprotein amine dehydrogenase"/>
    <property type="match status" value="1"/>
</dbReference>
<protein>
    <submittedName>
        <fullName evidence="7">U3 snoRNP protein</fullName>
    </submittedName>
</protein>
<dbReference type="GO" id="GO:0032040">
    <property type="term" value="C:small-subunit processome"/>
    <property type="evidence" value="ECO:0007669"/>
    <property type="project" value="TreeGrafter"/>
</dbReference>
<name>A0AAN8XQ01_HALRR</name>
<dbReference type="CDD" id="cd00200">
    <property type="entry name" value="WD40"/>
    <property type="match status" value="1"/>
</dbReference>
<dbReference type="Gene3D" id="2.130.10.10">
    <property type="entry name" value="YVTN repeat-like/Quinoprotein amine dehydrogenase"/>
    <property type="match status" value="3"/>
</dbReference>
<feature type="repeat" description="WD" evidence="4">
    <location>
        <begin position="371"/>
        <end position="412"/>
    </location>
</feature>
<dbReference type="InterPro" id="IPR007148">
    <property type="entry name" value="SSU_processome_Utp12"/>
</dbReference>
<dbReference type="GO" id="GO:0000028">
    <property type="term" value="P:ribosomal small subunit assembly"/>
    <property type="evidence" value="ECO:0007669"/>
    <property type="project" value="TreeGrafter"/>
</dbReference>
<evidence type="ECO:0000259" key="6">
    <source>
        <dbReference type="Pfam" id="PF04003"/>
    </source>
</evidence>
<evidence type="ECO:0000256" key="4">
    <source>
        <dbReference type="PROSITE-ProRule" id="PRU00221"/>
    </source>
</evidence>
<dbReference type="GO" id="GO:0034388">
    <property type="term" value="C:Pwp2p-containing subcomplex of 90S preribosome"/>
    <property type="evidence" value="ECO:0007669"/>
    <property type="project" value="TreeGrafter"/>
</dbReference>
<dbReference type="InterPro" id="IPR036322">
    <property type="entry name" value="WD40_repeat_dom_sf"/>
</dbReference>
<dbReference type="Proteomes" id="UP001381693">
    <property type="component" value="Unassembled WGS sequence"/>
</dbReference>
<reference evidence="7 8" key="1">
    <citation type="submission" date="2023-11" db="EMBL/GenBank/DDBJ databases">
        <title>Halocaridina rubra genome assembly.</title>
        <authorList>
            <person name="Smith C."/>
        </authorList>
    </citation>
    <scope>NUCLEOTIDE SEQUENCE [LARGE SCALE GENOMIC DNA]</scope>
    <source>
        <strain evidence="7">EP-1</strain>
        <tissue evidence="7">Whole</tissue>
    </source>
</reference>